<comment type="caution">
    <text evidence="2">The sequence shown here is derived from an EMBL/GenBank/DDBJ whole genome shotgun (WGS) entry which is preliminary data.</text>
</comment>
<dbReference type="Proteomes" id="UP001431313">
    <property type="component" value="Unassembled WGS sequence"/>
</dbReference>
<protein>
    <submittedName>
        <fullName evidence="2">Uncharacterized protein</fullName>
    </submittedName>
</protein>
<sequence length="89" mass="9606">MRTKGAHRHLVPDMPRAAFRHSSGPDSVPRPLRRARADDVALTPVVVPARSERLLTITGADAALTIRGDLAEIPTAQDAADRGDRPPPR</sequence>
<proteinExistence type="predicted"/>
<feature type="region of interest" description="Disordered" evidence="1">
    <location>
        <begin position="69"/>
        <end position="89"/>
    </location>
</feature>
<name>A0ABT2CDN4_9ACTN</name>
<dbReference type="EMBL" id="JANUGQ010000004">
    <property type="protein sequence ID" value="MCS0635523.1"/>
    <property type="molecule type" value="Genomic_DNA"/>
</dbReference>
<feature type="compositionally biased region" description="Basic and acidic residues" evidence="1">
    <location>
        <begin position="79"/>
        <end position="89"/>
    </location>
</feature>
<organism evidence="2 3">
    <name type="scientific">Streptomyces pyxinae</name>
    <dbReference type="NCBI Taxonomy" id="2970734"/>
    <lineage>
        <taxon>Bacteria</taxon>
        <taxon>Bacillati</taxon>
        <taxon>Actinomycetota</taxon>
        <taxon>Actinomycetes</taxon>
        <taxon>Kitasatosporales</taxon>
        <taxon>Streptomycetaceae</taxon>
        <taxon>Streptomyces</taxon>
    </lineage>
</organism>
<feature type="region of interest" description="Disordered" evidence="1">
    <location>
        <begin position="1"/>
        <end position="31"/>
    </location>
</feature>
<evidence type="ECO:0000313" key="3">
    <source>
        <dbReference type="Proteomes" id="UP001431313"/>
    </source>
</evidence>
<dbReference type="RefSeq" id="WP_258786344.1">
    <property type="nucleotide sequence ID" value="NZ_JANUGQ010000004.1"/>
</dbReference>
<reference evidence="2" key="1">
    <citation type="submission" date="2022-08" db="EMBL/GenBank/DDBJ databases">
        <authorList>
            <person name="Somphong A."/>
            <person name="Phongsopitanun W."/>
        </authorList>
    </citation>
    <scope>NUCLEOTIDE SEQUENCE</scope>
    <source>
        <strain evidence="2">LP05-1</strain>
    </source>
</reference>
<gene>
    <name evidence="2" type="ORF">NX801_07595</name>
</gene>
<keyword evidence="3" id="KW-1185">Reference proteome</keyword>
<accession>A0ABT2CDN4</accession>
<evidence type="ECO:0000313" key="2">
    <source>
        <dbReference type="EMBL" id="MCS0635523.1"/>
    </source>
</evidence>
<evidence type="ECO:0000256" key="1">
    <source>
        <dbReference type="SAM" id="MobiDB-lite"/>
    </source>
</evidence>